<keyword evidence="3" id="KW-1185">Reference proteome</keyword>
<dbReference type="EMBL" id="KN122330">
    <property type="protein sequence ID" value="KFO31019.1"/>
    <property type="molecule type" value="Genomic_DNA"/>
</dbReference>
<organism evidence="2 3">
    <name type="scientific">Fukomys damarensis</name>
    <name type="common">Damaraland mole rat</name>
    <name type="synonym">Cryptomys damarensis</name>
    <dbReference type="NCBI Taxonomy" id="885580"/>
    <lineage>
        <taxon>Eukaryota</taxon>
        <taxon>Metazoa</taxon>
        <taxon>Chordata</taxon>
        <taxon>Craniata</taxon>
        <taxon>Vertebrata</taxon>
        <taxon>Euteleostomi</taxon>
        <taxon>Mammalia</taxon>
        <taxon>Eutheria</taxon>
        <taxon>Euarchontoglires</taxon>
        <taxon>Glires</taxon>
        <taxon>Rodentia</taxon>
        <taxon>Hystricomorpha</taxon>
        <taxon>Bathyergidae</taxon>
        <taxon>Fukomys</taxon>
    </lineage>
</organism>
<proteinExistence type="predicted"/>
<evidence type="ECO:0000313" key="2">
    <source>
        <dbReference type="EMBL" id="KFO31019.1"/>
    </source>
</evidence>
<feature type="region of interest" description="Disordered" evidence="1">
    <location>
        <begin position="52"/>
        <end position="78"/>
    </location>
</feature>
<reference evidence="2 3" key="1">
    <citation type="submission" date="2013-11" db="EMBL/GenBank/DDBJ databases">
        <title>The Damaraland mole rat (Fukomys damarensis) genome and evolution of African mole rats.</title>
        <authorList>
            <person name="Gladyshev V.N."/>
            <person name="Fang X."/>
        </authorList>
    </citation>
    <scope>NUCLEOTIDE SEQUENCE [LARGE SCALE GENOMIC DNA]</scope>
    <source>
        <tissue evidence="2">Liver</tissue>
    </source>
</reference>
<accession>A0A091DFT9</accession>
<gene>
    <name evidence="2" type="ORF">H920_07569</name>
</gene>
<dbReference type="Proteomes" id="UP000028990">
    <property type="component" value="Unassembled WGS sequence"/>
</dbReference>
<evidence type="ECO:0000256" key="1">
    <source>
        <dbReference type="SAM" id="MobiDB-lite"/>
    </source>
</evidence>
<protein>
    <submittedName>
        <fullName evidence="2">Uncharacterized protein</fullName>
    </submittedName>
</protein>
<dbReference type="AlphaFoldDB" id="A0A091DFT9"/>
<evidence type="ECO:0000313" key="3">
    <source>
        <dbReference type="Proteomes" id="UP000028990"/>
    </source>
</evidence>
<name>A0A091DFT9_FUKDA</name>
<sequence length="120" mass="14263">MREFRAKQRHEQMHRDENQCAVKTVPHTWLCTLYEKQHQQMNDSFRVTQNTKRRIEGGGSSLVDEERHGNVHRGPSQGAINLNYRGCYQWTENRQTDDWDPTNYDIRKESSEIIWNGQGD</sequence>